<sequence>MTQHEFARNFYDDMEFCPLQGEEVLEHRERIQQRTSPQPSPSYSRRAIPIIDPTNMTPVPVPVRYPLSPPWMSVFRSTGISVVDPSTGQVLRPMYEVPVQ</sequence>
<organism evidence="2 3">
    <name type="scientific">Apophysomyces ossiformis</name>
    <dbReference type="NCBI Taxonomy" id="679940"/>
    <lineage>
        <taxon>Eukaryota</taxon>
        <taxon>Fungi</taxon>
        <taxon>Fungi incertae sedis</taxon>
        <taxon>Mucoromycota</taxon>
        <taxon>Mucoromycotina</taxon>
        <taxon>Mucoromycetes</taxon>
        <taxon>Mucorales</taxon>
        <taxon>Mucorineae</taxon>
        <taxon>Mucoraceae</taxon>
        <taxon>Apophysomyces</taxon>
    </lineage>
</organism>
<feature type="compositionally biased region" description="Polar residues" evidence="1">
    <location>
        <begin position="33"/>
        <end position="43"/>
    </location>
</feature>
<feature type="region of interest" description="Disordered" evidence="1">
    <location>
        <begin position="29"/>
        <end position="51"/>
    </location>
</feature>
<name>A0A8H7BUW2_9FUNG</name>
<evidence type="ECO:0000313" key="2">
    <source>
        <dbReference type="EMBL" id="KAF7729248.1"/>
    </source>
</evidence>
<accession>A0A8H7BUW2</accession>
<proteinExistence type="predicted"/>
<comment type="caution">
    <text evidence="2">The sequence shown here is derived from an EMBL/GenBank/DDBJ whole genome shotgun (WGS) entry which is preliminary data.</text>
</comment>
<dbReference type="EMBL" id="JABAYA010000027">
    <property type="protein sequence ID" value="KAF7729248.1"/>
    <property type="molecule type" value="Genomic_DNA"/>
</dbReference>
<gene>
    <name evidence="2" type="ORF">EC973_004778</name>
</gene>
<protein>
    <submittedName>
        <fullName evidence="2">Uncharacterized protein</fullName>
    </submittedName>
</protein>
<dbReference type="OrthoDB" id="2425329at2759"/>
<dbReference type="AlphaFoldDB" id="A0A8H7BUW2"/>
<keyword evidence="3" id="KW-1185">Reference proteome</keyword>
<evidence type="ECO:0000256" key="1">
    <source>
        <dbReference type="SAM" id="MobiDB-lite"/>
    </source>
</evidence>
<reference evidence="2" key="1">
    <citation type="submission" date="2020-01" db="EMBL/GenBank/DDBJ databases">
        <title>Genome Sequencing of Three Apophysomyces-Like Fungal Strains Confirms a Novel Fungal Genus in the Mucoromycota with divergent Burkholderia-like Endosymbiotic Bacteria.</title>
        <authorList>
            <person name="Stajich J.E."/>
            <person name="Macias A.M."/>
            <person name="Carter-House D."/>
            <person name="Lovett B."/>
            <person name="Kasson L.R."/>
            <person name="Berry K."/>
            <person name="Grigoriev I."/>
            <person name="Chang Y."/>
            <person name="Spatafora J."/>
            <person name="Kasson M.T."/>
        </authorList>
    </citation>
    <scope>NUCLEOTIDE SEQUENCE</scope>
    <source>
        <strain evidence="2">NRRL A-21654</strain>
    </source>
</reference>
<evidence type="ECO:0000313" key="3">
    <source>
        <dbReference type="Proteomes" id="UP000605846"/>
    </source>
</evidence>
<dbReference type="Proteomes" id="UP000605846">
    <property type="component" value="Unassembled WGS sequence"/>
</dbReference>